<sequence length="81" mass="9322">MEELKDDRKKLNEELEKFYKAKAVIDGGDSQVMFQSVKSVIKKMIEEETESFKDDNSVAVAILFEQFGLDKEITENKGDDK</sequence>
<dbReference type="AlphaFoldDB" id="A0A0Q9XU17"/>
<proteinExistence type="predicted"/>
<evidence type="ECO:0000313" key="1">
    <source>
        <dbReference type="EMBL" id="KRG12155.1"/>
    </source>
</evidence>
<dbReference type="EMBL" id="LGPB01000097">
    <property type="protein sequence ID" value="KRG12155.1"/>
    <property type="molecule type" value="Genomic_DNA"/>
</dbReference>
<name>A0A0Q9XU17_9BACI</name>
<comment type="caution">
    <text evidence="1">The sequence shown here is derived from an EMBL/GenBank/DDBJ whole genome shotgun (WGS) entry which is preliminary data.</text>
</comment>
<accession>A0A0Q9XU17</accession>
<dbReference type="PATRIC" id="fig|217031.4.peg.4067"/>
<dbReference type="Proteomes" id="UP000053881">
    <property type="component" value="Unassembled WGS sequence"/>
</dbReference>
<evidence type="ECO:0000313" key="2">
    <source>
        <dbReference type="Proteomes" id="UP000053881"/>
    </source>
</evidence>
<organism evidence="1 2">
    <name type="scientific">Lederbergia galactosidilytica</name>
    <dbReference type="NCBI Taxonomy" id="217031"/>
    <lineage>
        <taxon>Bacteria</taxon>
        <taxon>Bacillati</taxon>
        <taxon>Bacillota</taxon>
        <taxon>Bacilli</taxon>
        <taxon>Bacillales</taxon>
        <taxon>Bacillaceae</taxon>
        <taxon>Lederbergia</taxon>
    </lineage>
</organism>
<gene>
    <name evidence="1" type="ORF">ACA29_12225</name>
</gene>
<protein>
    <submittedName>
        <fullName evidence="1">Uncharacterized protein</fullName>
    </submittedName>
</protein>
<reference evidence="1 2" key="1">
    <citation type="submission" date="2015-06" db="EMBL/GenBank/DDBJ databases">
        <title>Genome sequencing project of Bacillus galactosidilyticus PL133.</title>
        <authorList>
            <person name="Gaiero J."/>
            <person name="Nicol R."/>
            <person name="Habash M."/>
        </authorList>
    </citation>
    <scope>NUCLEOTIDE SEQUENCE [LARGE SCALE GENOMIC DNA]</scope>
    <source>
        <strain evidence="1 2">PL133</strain>
    </source>
</reference>